<evidence type="ECO:0000313" key="10">
    <source>
        <dbReference type="EMBL" id="WOO79507.1"/>
    </source>
</evidence>
<evidence type="ECO:0000256" key="9">
    <source>
        <dbReference type="RuleBase" id="RU003814"/>
    </source>
</evidence>
<dbReference type="Pfam" id="PF01008">
    <property type="entry name" value="IF-2B"/>
    <property type="match status" value="1"/>
</dbReference>
<evidence type="ECO:0000256" key="7">
    <source>
        <dbReference type="ARBA" id="ARBA00044236"/>
    </source>
</evidence>
<proteinExistence type="inferred from homology"/>
<keyword evidence="11" id="KW-1185">Reference proteome</keyword>
<evidence type="ECO:0000256" key="3">
    <source>
        <dbReference type="ARBA" id="ARBA00022490"/>
    </source>
</evidence>
<dbReference type="GO" id="GO:0003743">
    <property type="term" value="F:translation initiation factor activity"/>
    <property type="evidence" value="ECO:0007669"/>
    <property type="project" value="UniProtKB-KW"/>
</dbReference>
<comment type="similarity">
    <text evidence="2 9">Belongs to the eIF-2B alpha/beta/delta subunits family.</text>
</comment>
<evidence type="ECO:0000256" key="5">
    <source>
        <dbReference type="ARBA" id="ARBA00022917"/>
    </source>
</evidence>
<keyword evidence="4 10" id="KW-0396">Initiation factor</keyword>
<dbReference type="GO" id="GO:0005085">
    <property type="term" value="F:guanyl-nucleotide exchange factor activity"/>
    <property type="evidence" value="ECO:0007669"/>
    <property type="project" value="TreeGrafter"/>
</dbReference>
<organism evidence="10 11">
    <name type="scientific">Vanrija pseudolonga</name>
    <dbReference type="NCBI Taxonomy" id="143232"/>
    <lineage>
        <taxon>Eukaryota</taxon>
        <taxon>Fungi</taxon>
        <taxon>Dikarya</taxon>
        <taxon>Basidiomycota</taxon>
        <taxon>Agaricomycotina</taxon>
        <taxon>Tremellomycetes</taxon>
        <taxon>Trichosporonales</taxon>
        <taxon>Trichosporonaceae</taxon>
        <taxon>Vanrija</taxon>
    </lineage>
</organism>
<dbReference type="PANTHER" id="PTHR45860">
    <property type="entry name" value="TRANSLATION INITIATION FACTOR EIF-2B SUBUNIT ALPHA"/>
    <property type="match status" value="1"/>
</dbReference>
<reference evidence="10" key="1">
    <citation type="submission" date="2023-10" db="EMBL/GenBank/DDBJ databases">
        <authorList>
            <person name="Noh H."/>
        </authorList>
    </citation>
    <scope>NUCLEOTIDE SEQUENCE</scope>
    <source>
        <strain evidence="10">DUCC4014</strain>
    </source>
</reference>
<name>A0AAF0Y3S1_9TREE</name>
<accession>A0AAF0Y3S1</accession>
<evidence type="ECO:0000313" key="11">
    <source>
        <dbReference type="Proteomes" id="UP000827549"/>
    </source>
</evidence>
<sequence length="384" mass="40647">MATTAASPSPAGPSSRATPVLSVNTAQAKPKDFDVVAAYKRALADEKYPHPVAAILALVELMEASTASTVSGLAIELTNGRRRLNDSQHSLGVRAGCQLWERFVALSGGGGEDFPAYKRTLIAQGRSFCSVTAPQAREKIAKQAGDFLSDDCVVLTHSYSRVVIQTILQAHKQHKRVSVYVTEGRPGLLGMRTHQVLTAAGIPCTVLLDSAVGYVMERVDMVLLGCEAVVESGALVSSVGTYQIALVAKAMQKPVYALAESYKFLRHYPLSQNDLPGPRDAAKNLPLSFPSVFPSTPVGRNFPPAIPPTPSASAPDVDRLNVSGTGTPSGGDWAAPAEMTPDMIASQPLVDVTYPDLVDFIITDLGSPLSPTSVSQYLVAQFSA</sequence>
<evidence type="ECO:0000256" key="1">
    <source>
        <dbReference type="ARBA" id="ARBA00004514"/>
    </source>
</evidence>
<keyword evidence="5" id="KW-0648">Protein biosynthesis</keyword>
<dbReference type="GO" id="GO:0005829">
    <property type="term" value="C:cytosol"/>
    <property type="evidence" value="ECO:0007669"/>
    <property type="project" value="UniProtKB-SubCell"/>
</dbReference>
<dbReference type="PANTHER" id="PTHR45860:SF1">
    <property type="entry name" value="TRANSLATION INITIATION FACTOR EIF-2B SUBUNIT ALPHA"/>
    <property type="match status" value="1"/>
</dbReference>
<evidence type="ECO:0000256" key="6">
    <source>
        <dbReference type="ARBA" id="ARBA00044208"/>
    </source>
</evidence>
<evidence type="ECO:0000256" key="4">
    <source>
        <dbReference type="ARBA" id="ARBA00022540"/>
    </source>
</evidence>
<dbReference type="Gene3D" id="3.40.50.10470">
    <property type="entry name" value="Translation initiation factor eif-2b, domain 2"/>
    <property type="match status" value="1"/>
</dbReference>
<comment type="subcellular location">
    <subcellularLocation>
        <location evidence="1">Cytoplasm</location>
        <location evidence="1">Cytosol</location>
    </subcellularLocation>
</comment>
<dbReference type="RefSeq" id="XP_062625539.1">
    <property type="nucleotide sequence ID" value="XM_062769555.1"/>
</dbReference>
<protein>
    <recommendedName>
        <fullName evidence="6">Translation initiation factor eIF2B subunit alpha</fullName>
    </recommendedName>
    <alternativeName>
        <fullName evidence="7">eIF2B GDP-GTP exchange factor subunit alpha</fullName>
    </alternativeName>
</protein>
<keyword evidence="3" id="KW-0963">Cytoplasm</keyword>
<gene>
    <name evidence="10" type="primary">tif221</name>
    <name evidence="10" type="ORF">LOC62_02G003030</name>
</gene>
<dbReference type="InterPro" id="IPR051501">
    <property type="entry name" value="eIF2B_alpha/beta/delta"/>
</dbReference>
<dbReference type="InterPro" id="IPR042529">
    <property type="entry name" value="IF_2B-like_C"/>
</dbReference>
<dbReference type="Gene3D" id="1.20.120.1070">
    <property type="entry name" value="Translation initiation factor eIF-2B, N-terminal domain"/>
    <property type="match status" value="1"/>
</dbReference>
<evidence type="ECO:0000256" key="8">
    <source>
        <dbReference type="ARBA" id="ARBA00046432"/>
    </source>
</evidence>
<dbReference type="EMBL" id="CP086715">
    <property type="protein sequence ID" value="WOO79507.1"/>
    <property type="molecule type" value="Genomic_DNA"/>
</dbReference>
<dbReference type="Proteomes" id="UP000827549">
    <property type="component" value="Chromosome 2"/>
</dbReference>
<comment type="subunit">
    <text evidence="8">Component of the translation initiation factor 2B (eIF2B) complex which is a heterodecamer of two sets of five different subunits: alpha, beta, gamma, delta and epsilon. Subunits alpha, beta and delta comprise a regulatory subcomplex and subunits epsilon and gamma comprise a catalytic subcomplex. Within the complex, the hexameric regulatory complex resides at the center, with the two heterodimeric catalytic subcomplexes bound on opposite sides.</text>
</comment>
<dbReference type="InterPro" id="IPR037171">
    <property type="entry name" value="NagB/RpiA_transferase-like"/>
</dbReference>
<dbReference type="InterPro" id="IPR000649">
    <property type="entry name" value="IF-2B-related"/>
</dbReference>
<dbReference type="GeneID" id="87806276"/>
<dbReference type="InterPro" id="IPR042528">
    <property type="entry name" value="elF-2B_alpha_N"/>
</dbReference>
<dbReference type="SUPFAM" id="SSF100950">
    <property type="entry name" value="NagB/RpiA/CoA transferase-like"/>
    <property type="match status" value="1"/>
</dbReference>
<evidence type="ECO:0000256" key="2">
    <source>
        <dbReference type="ARBA" id="ARBA00007251"/>
    </source>
</evidence>
<dbReference type="GO" id="GO:0005851">
    <property type="term" value="C:eukaryotic translation initiation factor 2B complex"/>
    <property type="evidence" value="ECO:0007669"/>
    <property type="project" value="TreeGrafter"/>
</dbReference>
<dbReference type="AlphaFoldDB" id="A0AAF0Y3S1"/>